<keyword evidence="1" id="KW-0238">DNA-binding</keyword>
<name>A0A397J2C8_9GLOM</name>
<dbReference type="PANTHER" id="PTHR36172">
    <property type="match status" value="1"/>
</dbReference>
<evidence type="ECO:0000256" key="1">
    <source>
        <dbReference type="ARBA" id="ARBA00023125"/>
    </source>
</evidence>
<accession>A0A397J2C8</accession>
<organism evidence="4 5">
    <name type="scientific">Diversispora epigaea</name>
    <dbReference type="NCBI Taxonomy" id="1348612"/>
    <lineage>
        <taxon>Eukaryota</taxon>
        <taxon>Fungi</taxon>
        <taxon>Fungi incertae sedis</taxon>
        <taxon>Mucoromycota</taxon>
        <taxon>Glomeromycotina</taxon>
        <taxon>Glomeromycetes</taxon>
        <taxon>Diversisporales</taxon>
        <taxon>Diversisporaceae</taxon>
        <taxon>Diversispora</taxon>
    </lineage>
</organism>
<evidence type="ECO:0000313" key="4">
    <source>
        <dbReference type="EMBL" id="RHZ79414.1"/>
    </source>
</evidence>
<gene>
    <name evidence="4" type="ORF">Glove_146g60</name>
</gene>
<sequence>MECVPPPIVEEDEKLPKPKKNKSSKIPAGKTQRIHFFPMQEEKLKLKRWMGTARWTYNRCLVAVEKEGIERTKKALRAQCLNIANFNNTELQWVLETPYNIRDEAMNDLLKSYSSNFVAKRKKFKMKFHSKKDQQQSIAILSKHWGKSKGVYTFLCKMKLAKNLPAELHYDSRLVMNRLGEFYLCIPQPLEIILVPKIDFGFLSILEIWAENQGPTQSDAVIVLDPGVRTFITGYDPSGQAVEWGKNDISRIYRLSHIYDKIQSTHDSIHGKVHKRICYKLCRVMLRIHKKICCLINNCRHKLAKWLCQSYRIILLPKFQTQGMVRCGKRRIRSKTARMMLTWSHFRFRQYLLHKVREYPWCWVIICTEEYTSKTCGCCGHIHRKLGGSKVFRCPSCTAELDRDINEHVYFLIGHDQKCDQIAECYELPSESLTEDFITEYGKYVHMKWFKNLQKLRDADTNNETITHENYRNDRFTTTCTPIKEINDRDRYKADTVKTCITTLKSRLGLLNIALNETYRLKFKAIDKNLRYYHLVCPFGNKDAPKLQNGEDIHYGYNKLPPDELPETVTK</sequence>
<dbReference type="InterPro" id="IPR010095">
    <property type="entry name" value="Cas12f1-like_TNB"/>
</dbReference>
<proteinExistence type="predicted"/>
<keyword evidence="5" id="KW-1185">Reference proteome</keyword>
<evidence type="ECO:0000259" key="3">
    <source>
        <dbReference type="Pfam" id="PF07282"/>
    </source>
</evidence>
<comment type="caution">
    <text evidence="4">The sequence shown here is derived from an EMBL/GenBank/DDBJ whole genome shotgun (WGS) entry which is preliminary data.</text>
</comment>
<evidence type="ECO:0000313" key="5">
    <source>
        <dbReference type="Proteomes" id="UP000266861"/>
    </source>
</evidence>
<reference evidence="4 5" key="1">
    <citation type="submission" date="2018-08" db="EMBL/GenBank/DDBJ databases">
        <title>Genome and evolution of the arbuscular mycorrhizal fungus Diversispora epigaea (formerly Glomus versiforme) and its bacterial endosymbionts.</title>
        <authorList>
            <person name="Sun X."/>
            <person name="Fei Z."/>
            <person name="Harrison M."/>
        </authorList>
    </citation>
    <scope>NUCLEOTIDE SEQUENCE [LARGE SCALE GENOMIC DNA]</scope>
    <source>
        <strain evidence="4 5">IT104</strain>
    </source>
</reference>
<feature type="domain" description="Cas12f1-like TNB" evidence="3">
    <location>
        <begin position="345"/>
        <end position="406"/>
    </location>
</feature>
<dbReference type="STRING" id="1348612.A0A397J2C8"/>
<dbReference type="Proteomes" id="UP000266861">
    <property type="component" value="Unassembled WGS sequence"/>
</dbReference>
<dbReference type="Pfam" id="PF07282">
    <property type="entry name" value="Cas12f1-like_TNB"/>
    <property type="match status" value="1"/>
</dbReference>
<dbReference type="InterPro" id="IPR051491">
    <property type="entry name" value="Recombinase/Transposase-rel"/>
</dbReference>
<protein>
    <recommendedName>
        <fullName evidence="3">Cas12f1-like TNB domain-containing protein</fullName>
    </recommendedName>
</protein>
<dbReference type="GO" id="GO:0003677">
    <property type="term" value="F:DNA binding"/>
    <property type="evidence" value="ECO:0007669"/>
    <property type="project" value="UniProtKB-KW"/>
</dbReference>
<evidence type="ECO:0000256" key="2">
    <source>
        <dbReference type="SAM" id="MobiDB-lite"/>
    </source>
</evidence>
<feature type="region of interest" description="Disordered" evidence="2">
    <location>
        <begin position="1"/>
        <end position="28"/>
    </location>
</feature>
<dbReference type="OrthoDB" id="2413960at2759"/>
<dbReference type="AlphaFoldDB" id="A0A397J2C8"/>
<dbReference type="PANTHER" id="PTHR36172:SF1">
    <property type="entry name" value="RESOLVASE-RELATED"/>
    <property type="match status" value="1"/>
</dbReference>
<dbReference type="EMBL" id="PQFF01000137">
    <property type="protein sequence ID" value="RHZ79414.1"/>
    <property type="molecule type" value="Genomic_DNA"/>
</dbReference>